<dbReference type="InterPro" id="IPR052749">
    <property type="entry name" value="Alpha-tectorin"/>
</dbReference>
<keyword evidence="7" id="KW-0472">Membrane</keyword>
<dbReference type="InterPro" id="IPR001007">
    <property type="entry name" value="VWF_dom"/>
</dbReference>
<dbReference type="Pfam" id="PF08742">
    <property type="entry name" value="C8"/>
    <property type="match status" value="6"/>
</dbReference>
<feature type="domain" description="VWFD" evidence="11">
    <location>
        <begin position="463"/>
        <end position="645"/>
    </location>
</feature>
<keyword evidence="8" id="KW-1015">Disulfide bond</keyword>
<proteinExistence type="predicted"/>
<dbReference type="FunFam" id="2.10.25.10:FF:000153">
    <property type="entry name" value="MUC5B isoform 1"/>
    <property type="match status" value="1"/>
</dbReference>
<keyword evidence="5 10" id="KW-0732">Signal</keyword>
<dbReference type="InterPro" id="IPR036084">
    <property type="entry name" value="Ser_inhib-like_sf"/>
</dbReference>
<dbReference type="SMART" id="SM00214">
    <property type="entry name" value="VWC"/>
    <property type="match status" value="4"/>
</dbReference>
<dbReference type="EMBL" id="CM012452">
    <property type="protein sequence ID" value="RVE62508.1"/>
    <property type="molecule type" value="Genomic_DNA"/>
</dbReference>
<feature type="domain" description="VWFD" evidence="11">
    <location>
        <begin position="2444"/>
        <end position="2625"/>
    </location>
</feature>
<dbReference type="PANTHER" id="PTHR46160:SF7">
    <property type="entry name" value="VWFD DOMAIN-CONTAINING PROTEIN"/>
    <property type="match status" value="1"/>
</dbReference>
<feature type="domain" description="VWFD" evidence="11">
    <location>
        <begin position="856"/>
        <end position="1035"/>
    </location>
</feature>
<evidence type="ECO:0000256" key="6">
    <source>
        <dbReference type="ARBA" id="ARBA00022737"/>
    </source>
</evidence>
<evidence type="ECO:0000313" key="13">
    <source>
        <dbReference type="Proteomes" id="UP000283210"/>
    </source>
</evidence>
<evidence type="ECO:0000313" key="12">
    <source>
        <dbReference type="EMBL" id="RVE62508.1"/>
    </source>
</evidence>
<feature type="domain" description="VWFD" evidence="11">
    <location>
        <begin position="1663"/>
        <end position="1845"/>
    </location>
</feature>
<dbReference type="Pfam" id="PF12714">
    <property type="entry name" value="TILa"/>
    <property type="match status" value="6"/>
</dbReference>
<dbReference type="SMART" id="SM00832">
    <property type="entry name" value="C8"/>
    <property type="match status" value="6"/>
</dbReference>
<dbReference type="InterPro" id="IPR001846">
    <property type="entry name" value="VWF_type-D"/>
</dbReference>
<evidence type="ECO:0000256" key="4">
    <source>
        <dbReference type="ARBA" id="ARBA00022525"/>
    </source>
</evidence>
<evidence type="ECO:0000256" key="3">
    <source>
        <dbReference type="ARBA" id="ARBA00022475"/>
    </source>
</evidence>
<name>A0A437CIH7_ORYJA</name>
<feature type="signal peptide" evidence="10">
    <location>
        <begin position="1"/>
        <end position="21"/>
    </location>
</feature>
<dbReference type="PANTHER" id="PTHR46160">
    <property type="entry name" value="ALPHA-TECTORIN-RELATED"/>
    <property type="match status" value="1"/>
</dbReference>
<dbReference type="Pfam" id="PF17517">
    <property type="entry name" value="IgGFc_binding"/>
    <property type="match status" value="1"/>
</dbReference>
<keyword evidence="3" id="KW-1003">Cell membrane</keyword>
<feature type="chain" id="PRO_5019170789" description="VWFD domain-containing protein" evidence="10">
    <location>
        <begin position="22"/>
        <end position="3007"/>
    </location>
</feature>
<evidence type="ECO:0000256" key="7">
    <source>
        <dbReference type="ARBA" id="ARBA00023136"/>
    </source>
</evidence>
<keyword evidence="6" id="KW-0677">Repeat</keyword>
<comment type="subcellular location">
    <subcellularLocation>
        <location evidence="1">Cell membrane</location>
    </subcellularLocation>
    <subcellularLocation>
        <location evidence="2">Secreted</location>
    </subcellularLocation>
</comment>
<dbReference type="Pfam" id="PF01826">
    <property type="entry name" value="TIL"/>
    <property type="match status" value="6"/>
</dbReference>
<evidence type="ECO:0000256" key="9">
    <source>
        <dbReference type="ARBA" id="ARBA00023180"/>
    </source>
</evidence>
<organism evidence="12 13">
    <name type="scientific">Oryzias javanicus</name>
    <name type="common">Javanese ricefish</name>
    <name type="synonym">Aplocheilus javanicus</name>
    <dbReference type="NCBI Taxonomy" id="123683"/>
    <lineage>
        <taxon>Eukaryota</taxon>
        <taxon>Metazoa</taxon>
        <taxon>Chordata</taxon>
        <taxon>Craniata</taxon>
        <taxon>Vertebrata</taxon>
        <taxon>Euteleostomi</taxon>
        <taxon>Actinopterygii</taxon>
        <taxon>Neopterygii</taxon>
        <taxon>Teleostei</taxon>
        <taxon>Neoteleostei</taxon>
        <taxon>Acanthomorphata</taxon>
        <taxon>Ovalentaria</taxon>
        <taxon>Atherinomorphae</taxon>
        <taxon>Beloniformes</taxon>
        <taxon>Adrianichthyidae</taxon>
        <taxon>Oryziinae</taxon>
        <taxon>Oryzias</taxon>
    </lineage>
</organism>
<dbReference type="PROSITE" id="PS51233">
    <property type="entry name" value="VWFD"/>
    <property type="match status" value="7"/>
</dbReference>
<reference evidence="12 13" key="2">
    <citation type="submission" date="2019-01" db="EMBL/GenBank/DDBJ databases">
        <title>A chromosome length genome reference of the Java medaka (oryzias javanicus).</title>
        <authorList>
            <person name="Herpin A."/>
            <person name="Takehana Y."/>
            <person name="Naruse K."/>
            <person name="Ansai S."/>
            <person name="Kawaguchi M."/>
        </authorList>
    </citation>
    <scope>NUCLEOTIDE SEQUENCE [LARGE SCALE GENOMIC DNA]</scope>
    <source>
        <strain evidence="12">RS831</strain>
        <tissue evidence="12">Whole body</tissue>
    </source>
</reference>
<accession>A0A437CIH7</accession>
<dbReference type="SMART" id="SM00216">
    <property type="entry name" value="VWD"/>
    <property type="match status" value="7"/>
</dbReference>
<evidence type="ECO:0000256" key="5">
    <source>
        <dbReference type="ARBA" id="ARBA00022729"/>
    </source>
</evidence>
<keyword evidence="13" id="KW-1185">Reference proteome</keyword>
<dbReference type="OrthoDB" id="6236007at2759"/>
<dbReference type="FunFam" id="2.10.25.10:FF:000055">
    <property type="entry name" value="alpha-tectorin isoform X1"/>
    <property type="match status" value="5"/>
</dbReference>
<feature type="domain" description="VWFD" evidence="11">
    <location>
        <begin position="2056"/>
        <end position="2234"/>
    </location>
</feature>
<dbReference type="SMART" id="SM00274">
    <property type="entry name" value="FOLN"/>
    <property type="match status" value="2"/>
</dbReference>
<evidence type="ECO:0000256" key="8">
    <source>
        <dbReference type="ARBA" id="ARBA00023157"/>
    </source>
</evidence>
<feature type="domain" description="VWFD" evidence="11">
    <location>
        <begin position="1244"/>
        <end position="1428"/>
    </location>
</feature>
<sequence>MGNLLLLCALGTLINCPLISGWAGREFALSFMENYAPNYGSPSFQIYITAVQDGTKVAVQVPPLNFKQEKTLNAGQGVTVNVPTAVEMYRSEKSFNTIRIQASADVSVTSFSYKLYTADTSVIYPISEWGTEYYIFTPPGTPFGSHKEFALTNGKENNKIEISLEGTVNFEGRSYGKGSKMVIDLKPYESVQLQSNDDLSGSKVTSQQPVAVFVGHTCTWRFSKCNHVYEQLLPTGKWGTSFIIPPLTFQTKFDSIYLQASQSTQVTLQHGSSNYKFKLSQGETKEINHDNTESLFILSDRGIQVLLLFNGAEYGWFQYYDPFLMTIMPTNHFCSSYSLQGIKGFNNRALVVAQTSATEMLQYDNVNLPRNVQWKKVAGTDFSWTEMSYPETTGSTFHTLSSSSSSFALYSIGLSQMNGYGAPGHCTKQGSGLKSCSQILCSPSEECEMKNGSPLCVPKSKMGSCWASGDPHYRTFDGQRFDFMGTCTYVIAKSCGENSRLTAFEVHAQNENRGSRRVSYVGLVTVKVYDTTITAVRSETGRVRVDNSLWSLPMVLNNGKLNIFQSGRSVVIEADFGLAVRYDWNHNLVVSLPNTYTGQTCGLCGNFNGNPNDDFTTPSGAKATGALAFGTSWKVPGLVADPQCRDDCVGGCGSCTESQLNKWDNDRSCGIITRKENGPFKNCHAVIDPQAYLENCKFDLCVGKGLRQFLCNALEAYAEACQAAGVQIGDWRGLAKCSPRCPANSKYELCGSACPSTCSNPEAPSKCQRPCVETCTCKEGFVLSGSQCVPAAKCGCTYAGRYIPAGQTFWADQNCKRLCKCVAGSRQVECQDKGCGAGQQCKVVNGIRQCQALSFSTCKATGDPHYVTFDNKKYDFQGTCVYQLAALCSKDTELTPFEVLVQNEHRGRKVVSYTKLVQIKVYSLNIVITKTHNGLIMLNDQLVNLPVSLVEGKVSVFKSGWFAVLTTDFGLKVSFNWYSAAFVTLPSNYMGAVCGLCGNYNGNMQDDLTPKNGNKPVKPTDFGTSWRVAEIPGCVEGCQGVCPSCDITQKLQYEKEDLCGIIRDTKGPFRDCHEKVDPAGFFEDCVYDVCMYEGRQDVLCQAVTAYTAACQAVGANVYSWRTSQFCGVKCPINSHYEICASACPASCEGLAPPPGCQAHCEEGCSCDEGYILSGDQCVPYSQCGCLYNDLYYRINEVFYPNGQCEEECKCTQDGEVQCKKFKCGPNEKCKIENGIQKCHPVGKGICRASGDPYYTSFDGQKFDFQGTCTYVLSKSCGLEDTHLETFSVQVENVQWDRMRGKKKVSVTRLVAVEVFGFTLTLRNKMFGVLVNGEFNNLPLNLNNGEVQVYQEGTNYVIVTNFGLLVTYDLVYHVTVTVPGNYRDKVCGLCGNFNGDRKDDFQMPDQKLAKDINVFGKSWKVAIPNVVCENGCQGNECPDCDPAHKDVFSKPAYCGILTAPRGPFAVCHSKLDPQPYFDDCVFDVCASNGDGKVLCDSVAAYAYNCHMAGVNVNNWRTPSFCPMQCPANSHYEVCAETCTYSCPGLSDMVQCPEGCTEGCVCDAGFLYDGQTCVKETECGCYDRGKTYKPGEVLYEDDCSTACSCNPATGLICEEYSCPADTQCMIKKGVKACYNTDPCKDANCRVQETCRVEGGEAVCIPKYTATCWAWGDPHYHTFDGFDFDFQGTCKYIISKTCGNLDGLVPFSITERNDNRGNTAVSFVREVDVFVYDYNITVRKNQVGQVTVNGELLNLPFQLGDNEVSVFQSGSSAVVETKFGLIVSYDWNWHLVIKLPSSYYSSVCGLCGDFNGNKNDELQNPSGKSVPSVIEWGKSWQTLDQDKDHPCWDTCEKNCPTCDDNERELYETQAFCGGLAAKTNSVFKKCNNKLDPQAFMNNCVYDMCLNKGDKRMLCQALTSYNKQCRDEGIIINDWRKEFNCPMNCQRFSHYEDCASPCQPSCPFPEQKQTCSGACVEACVCDEGYVLSAGVCVPAKTCGCSYQGRYYTPGQQFWADEACSRLCVCDTTLGMVTCREASCSANEKCIIQDGERVCQPISYATCTASGDPHYRTFDGRRFNFQGTCEYQLAGLCSQHPGLVPFNVTVQNENRGSKAVSFTKAFTFSIYGSTLTISKENPYKVLLNGQLASLPLEFKDELAVFLSGHQAVVETAAGITVTYDWWSTVRVTVPSNYHGVVCGLCGNYNGNTMDDMTMQNGKTTPDETKLGESWQVATVPGCSSACQGPWCQACSDSQKKVYQASKFCGIIADETGPFRECHKFVDPAPYMEDCVYDVCQYHGHHGSVCKAVEVYVSACQSEGTTIHPWRTNTFCPMECPANSHYSLCASGCPATCASINSLTTCHMHCSEACECDQGHLMSGDACVPVRDCGCSYNGQYYKKGDVFYPTETCTEKCTCGENGAVSCQKEKCRRGETCKLVNGVKGCHPEEEGKCVASGDPHYISFDGQRFDFQGACVYVLAKVCDDDNDQLTPFTVTQGNAKYGNGKVAVTKSITVNVYGYSISIHHGVPMKAIVNDEELNLPLSLEKGRLTVTKEGHNTFVRTDFGLKVLYDTVYYVEVIVPSTYQGKMCGLCGNYNDKDRDEFRLPGGKRTKNVNDFGKSWAVDLPEQICGGCEDDCPVCEKANSVLYEKSDSCGIMKAPDGPFKACHSKIDPAAYVSNCVFDVCAAGGSKDILCNSVQAYVLACQNAGVQIQPWRSSSFCPASCPPNSHYEVCADTCRGTCASFIQQLTCSESCFEGCQCDGGFVFDGFQCVPLEKCGCVHDGRYLTVNQIVVDKDCQSKCVCEASGLVKCQQLSCSNTEVCDVRGGLRGCHIKQAHCTISHAGQLSSFDGMTAGIETQGALEVASLCDQTSENWFRVVVDVRVCHKKAPFAPATVHVFFNEATVTVNSQHEIWVNGKRVSPPNTLTNQLSVQVSDRSVIIERKSAVRVTYSVSQEVTVTVDTSLAGKVCGACGNYNSELKDDLKTADGKVTTDVSVVIGSWSAGDFSRCGL</sequence>
<protein>
    <recommendedName>
        <fullName evidence="11">VWFD domain-containing protein</fullName>
    </recommendedName>
</protein>
<dbReference type="GO" id="GO:0005886">
    <property type="term" value="C:plasma membrane"/>
    <property type="evidence" value="ECO:0007669"/>
    <property type="project" value="UniProtKB-SubCell"/>
</dbReference>
<dbReference type="GO" id="GO:0005576">
    <property type="term" value="C:extracellular region"/>
    <property type="evidence" value="ECO:0007669"/>
    <property type="project" value="UniProtKB-SubCell"/>
</dbReference>
<dbReference type="CDD" id="cd19941">
    <property type="entry name" value="TIL"/>
    <property type="match status" value="6"/>
</dbReference>
<dbReference type="Pfam" id="PF00094">
    <property type="entry name" value="VWD"/>
    <property type="match status" value="7"/>
</dbReference>
<reference evidence="12 13" key="1">
    <citation type="submission" date="2018-11" db="EMBL/GenBank/DDBJ databases">
        <authorList>
            <person name="Lopez-Roques C."/>
            <person name="Donnadieu C."/>
            <person name="Bouchez O."/>
            <person name="Klopp C."/>
            <person name="Cabau C."/>
            <person name="Zahm M."/>
        </authorList>
    </citation>
    <scope>NUCLEOTIDE SEQUENCE [LARGE SCALE GENOMIC DNA]</scope>
    <source>
        <strain evidence="12">RS831</strain>
        <tissue evidence="12">Whole body</tissue>
    </source>
</reference>
<keyword evidence="9" id="KW-0325">Glycoprotein</keyword>
<dbReference type="InterPro" id="IPR002919">
    <property type="entry name" value="TIL_dom"/>
</dbReference>
<dbReference type="InterPro" id="IPR003645">
    <property type="entry name" value="Fol_N"/>
</dbReference>
<evidence type="ECO:0000256" key="10">
    <source>
        <dbReference type="SAM" id="SignalP"/>
    </source>
</evidence>
<evidence type="ECO:0000256" key="1">
    <source>
        <dbReference type="ARBA" id="ARBA00004236"/>
    </source>
</evidence>
<dbReference type="InterPro" id="IPR025615">
    <property type="entry name" value="TILa_dom"/>
</dbReference>
<dbReference type="SMART" id="SM00215">
    <property type="entry name" value="VWC_out"/>
    <property type="match status" value="5"/>
</dbReference>
<dbReference type="Gene3D" id="2.10.25.10">
    <property type="entry name" value="Laminin"/>
    <property type="match status" value="6"/>
</dbReference>
<evidence type="ECO:0000256" key="2">
    <source>
        <dbReference type="ARBA" id="ARBA00004613"/>
    </source>
</evidence>
<dbReference type="SUPFAM" id="SSF57567">
    <property type="entry name" value="Serine protease inhibitors"/>
    <property type="match status" value="6"/>
</dbReference>
<dbReference type="InterPro" id="IPR035234">
    <property type="entry name" value="IgGFc-bd_N"/>
</dbReference>
<gene>
    <name evidence="12" type="ORF">OJAV_G00157980</name>
</gene>
<dbReference type="Proteomes" id="UP000283210">
    <property type="component" value="Chromosome 16"/>
</dbReference>
<feature type="domain" description="VWFD" evidence="11">
    <location>
        <begin position="2831"/>
        <end position="3006"/>
    </location>
</feature>
<evidence type="ECO:0000259" key="11">
    <source>
        <dbReference type="PROSITE" id="PS51233"/>
    </source>
</evidence>
<dbReference type="InterPro" id="IPR014853">
    <property type="entry name" value="VWF/SSPO/ZAN-like_Cys-rich_dom"/>
</dbReference>
<keyword evidence="4" id="KW-0964">Secreted</keyword>